<comment type="subcellular location">
    <subcellularLocation>
        <location evidence="1">Secreted</location>
    </subcellularLocation>
</comment>
<dbReference type="SUPFAM" id="SSF56436">
    <property type="entry name" value="C-type lectin-like"/>
    <property type="match status" value="1"/>
</dbReference>
<feature type="chain" id="PRO_5011955523" evidence="4">
    <location>
        <begin position="24"/>
        <end position="148"/>
    </location>
</feature>
<keyword evidence="4" id="KW-0732">Signal</keyword>
<sequence>MGRLISISFGLLVVFLSLSGTGADQDCLPGWSYFEKYCYKVFKVKKNWEEAEKFCTEEVKDGHLISLHSNEEVEFMTSLAFPILKYDIVWMGLRNFWRDCPWKWSDDAKLDYKAWSDEPNCYGAKTTDYQWLRWNCNDPRYFVCKSLA</sequence>
<dbReference type="GO" id="GO:0030246">
    <property type="term" value="F:carbohydrate binding"/>
    <property type="evidence" value="ECO:0007669"/>
    <property type="project" value="UniProtKB-KW"/>
</dbReference>
<dbReference type="InterPro" id="IPR016186">
    <property type="entry name" value="C-type_lectin-like/link_sf"/>
</dbReference>
<keyword evidence="6" id="KW-0430">Lectin</keyword>
<organism evidence="6">
    <name type="scientific">Vipera ammodytes ammodytes</name>
    <name type="common">Western sand viper</name>
    <dbReference type="NCBI Taxonomy" id="8705"/>
    <lineage>
        <taxon>Eukaryota</taxon>
        <taxon>Metazoa</taxon>
        <taxon>Chordata</taxon>
        <taxon>Craniata</taxon>
        <taxon>Vertebrata</taxon>
        <taxon>Euteleostomi</taxon>
        <taxon>Lepidosauria</taxon>
        <taxon>Squamata</taxon>
        <taxon>Bifurcata</taxon>
        <taxon>Unidentata</taxon>
        <taxon>Episquamata</taxon>
        <taxon>Toxicofera</taxon>
        <taxon>Serpentes</taxon>
        <taxon>Colubroidea</taxon>
        <taxon>Viperidae</taxon>
        <taxon>Viperinae</taxon>
        <taxon>Vipera</taxon>
    </lineage>
</organism>
<proteinExistence type="evidence at transcript level"/>
<dbReference type="InterPro" id="IPR018378">
    <property type="entry name" value="C-type_lectin_CS"/>
</dbReference>
<dbReference type="GO" id="GO:0005576">
    <property type="term" value="C:extracellular region"/>
    <property type="evidence" value="ECO:0007669"/>
    <property type="project" value="UniProtKB-SubCell"/>
</dbReference>
<dbReference type="FunFam" id="3.10.100.10:FF:000087">
    <property type="entry name" value="Snaclec rhodocetin subunit delta"/>
    <property type="match status" value="1"/>
</dbReference>
<feature type="domain" description="C-type lectin" evidence="5">
    <location>
        <begin position="34"/>
        <end position="145"/>
    </location>
</feature>
<dbReference type="Pfam" id="PF00059">
    <property type="entry name" value="Lectin_C"/>
    <property type="match status" value="1"/>
</dbReference>
<evidence type="ECO:0000313" key="6">
    <source>
        <dbReference type="EMBL" id="AMB36341.1"/>
    </source>
</evidence>
<name>A0A1I9KNP1_VIPAA</name>
<dbReference type="InterPro" id="IPR001304">
    <property type="entry name" value="C-type_lectin-like"/>
</dbReference>
<evidence type="ECO:0000256" key="4">
    <source>
        <dbReference type="SAM" id="SignalP"/>
    </source>
</evidence>
<reference evidence="6" key="1">
    <citation type="journal article" date="2016" name="J. Proteomics">
        <title>Venomics of Vipera berus berus to explain differences in pathology elicited by Vipera ammodytes ammodytes envenomation: therapeutic implications.</title>
        <authorList>
            <person name="Latinovic Z."/>
            <person name="Leonardi A."/>
            <person name="Sribar J."/>
            <person name="Sajevic T."/>
            <person name="Zuzek M.C."/>
            <person name="Frangez R."/>
            <person name="Halassy B."/>
            <person name="Trampus-Bakija A."/>
            <person name="Pungercar J."/>
            <person name="Krizaj I."/>
        </authorList>
    </citation>
    <scope>NUCLEOTIDE SEQUENCE</scope>
    <source>
        <tissue evidence="6">Venom glands</tissue>
    </source>
</reference>
<keyword evidence="3" id="KW-1015">Disulfide bond</keyword>
<dbReference type="InterPro" id="IPR050111">
    <property type="entry name" value="C-type_lectin/snaclec_domain"/>
</dbReference>
<dbReference type="InterPro" id="IPR016187">
    <property type="entry name" value="CTDL_fold"/>
</dbReference>
<evidence type="ECO:0000259" key="5">
    <source>
        <dbReference type="PROSITE" id="PS50041"/>
    </source>
</evidence>
<dbReference type="PROSITE" id="PS00615">
    <property type="entry name" value="C_TYPE_LECTIN_1"/>
    <property type="match status" value="1"/>
</dbReference>
<evidence type="ECO:0000256" key="3">
    <source>
        <dbReference type="ARBA" id="ARBA00023157"/>
    </source>
</evidence>
<dbReference type="PANTHER" id="PTHR22803">
    <property type="entry name" value="MANNOSE, PHOSPHOLIPASE, LECTIN RECEPTOR RELATED"/>
    <property type="match status" value="1"/>
</dbReference>
<keyword evidence="2" id="KW-0964">Secreted</keyword>
<dbReference type="Gene3D" id="3.10.100.10">
    <property type="entry name" value="Mannose-Binding Protein A, subunit A"/>
    <property type="match status" value="1"/>
</dbReference>
<feature type="signal peptide" evidence="4">
    <location>
        <begin position="1"/>
        <end position="23"/>
    </location>
</feature>
<dbReference type="EMBL" id="KT148823">
    <property type="protein sequence ID" value="AMB36341.1"/>
    <property type="molecule type" value="mRNA"/>
</dbReference>
<dbReference type="SMART" id="SM00034">
    <property type="entry name" value="CLECT"/>
    <property type="match status" value="1"/>
</dbReference>
<dbReference type="AlphaFoldDB" id="A0A1I9KNP1"/>
<evidence type="ECO:0000256" key="1">
    <source>
        <dbReference type="ARBA" id="ARBA00004613"/>
    </source>
</evidence>
<dbReference type="PROSITE" id="PS50041">
    <property type="entry name" value="C_TYPE_LECTIN_2"/>
    <property type="match status" value="1"/>
</dbReference>
<evidence type="ECO:0000256" key="2">
    <source>
        <dbReference type="ARBA" id="ARBA00022525"/>
    </source>
</evidence>
<protein>
    <submittedName>
        <fullName evidence="6">C-type lectin snaclec-4</fullName>
    </submittedName>
</protein>
<accession>A0A1I9KNP1</accession>